<keyword evidence="3" id="KW-1185">Reference proteome</keyword>
<reference evidence="2 3" key="1">
    <citation type="journal article" date="2022" name="bioRxiv">
        <title>Genomics of Preaxostyla Flagellates Illuminates Evolutionary Transitions and the Path Towards Mitochondrial Loss.</title>
        <authorList>
            <person name="Novak L.V.F."/>
            <person name="Treitli S.C."/>
            <person name="Pyrih J."/>
            <person name="Halakuc P."/>
            <person name="Pipaliya S.V."/>
            <person name="Vacek V."/>
            <person name="Brzon O."/>
            <person name="Soukal P."/>
            <person name="Eme L."/>
            <person name="Dacks J.B."/>
            <person name="Karnkowska A."/>
            <person name="Elias M."/>
            <person name="Hampl V."/>
        </authorList>
    </citation>
    <scope>NUCLEOTIDE SEQUENCE [LARGE SCALE GENOMIC DNA]</scope>
    <source>
        <strain evidence="2">NAU3</strain>
        <tissue evidence="2">Gut</tissue>
    </source>
</reference>
<feature type="region of interest" description="Disordered" evidence="1">
    <location>
        <begin position="209"/>
        <end position="239"/>
    </location>
</feature>
<proteinExistence type="predicted"/>
<name>A0ABQ9Y575_9EUKA</name>
<dbReference type="EMBL" id="JARBJD010000034">
    <property type="protein sequence ID" value="KAK2958874.1"/>
    <property type="molecule type" value="Genomic_DNA"/>
</dbReference>
<feature type="compositionally biased region" description="Basic and acidic residues" evidence="1">
    <location>
        <begin position="209"/>
        <end position="237"/>
    </location>
</feature>
<dbReference type="Proteomes" id="UP001281761">
    <property type="component" value="Unassembled WGS sequence"/>
</dbReference>
<protein>
    <submittedName>
        <fullName evidence="2">Uncharacterized protein</fullName>
    </submittedName>
</protein>
<organism evidence="2 3">
    <name type="scientific">Blattamonas nauphoetae</name>
    <dbReference type="NCBI Taxonomy" id="2049346"/>
    <lineage>
        <taxon>Eukaryota</taxon>
        <taxon>Metamonada</taxon>
        <taxon>Preaxostyla</taxon>
        <taxon>Oxymonadida</taxon>
        <taxon>Blattamonas</taxon>
    </lineage>
</organism>
<accession>A0ABQ9Y575</accession>
<evidence type="ECO:0000313" key="2">
    <source>
        <dbReference type="EMBL" id="KAK2958874.1"/>
    </source>
</evidence>
<evidence type="ECO:0000313" key="3">
    <source>
        <dbReference type="Proteomes" id="UP001281761"/>
    </source>
</evidence>
<sequence>MPMIVPSKDGIQSGIEVLKSLDSLCMGLKSFLRREEKDKKTIETKKDEGKKEKSESRFSVVNRSRTALSEIEWTLREMIEVIGREEEDAEENEGRREISEKIGGMLIRHFTASLIGSREKKEAVIGIDIGRLRVEMEENEKRRETERKMEREDIRKEKEELKRKKEEIARNEDERRKKSEELKRKEDEIARQMAELQAEREANQQLIKEGLERQKEKEREKAEEAEREKTEEEERGRQSKVGAAAIEFYPPSAFSLTGDKFTKTVNSWTGNLLSFEFDAVVARLSLIVGCVPRNKFDIGIVSSTISNEAQTTPLHRLTGGAGCWELIVVG</sequence>
<comment type="caution">
    <text evidence="2">The sequence shown here is derived from an EMBL/GenBank/DDBJ whole genome shotgun (WGS) entry which is preliminary data.</text>
</comment>
<evidence type="ECO:0000256" key="1">
    <source>
        <dbReference type="SAM" id="MobiDB-lite"/>
    </source>
</evidence>
<feature type="region of interest" description="Disordered" evidence="1">
    <location>
        <begin position="165"/>
        <end position="184"/>
    </location>
</feature>
<gene>
    <name evidence="2" type="ORF">BLNAU_6123</name>
</gene>